<dbReference type="EMBL" id="BJYZ01000031">
    <property type="protein sequence ID" value="GEO41758.1"/>
    <property type="molecule type" value="Genomic_DNA"/>
</dbReference>
<dbReference type="Proteomes" id="UP000321523">
    <property type="component" value="Unassembled WGS sequence"/>
</dbReference>
<dbReference type="EC" id="4.1.1.111" evidence="4"/>
<accession>A0A512DZ36</accession>
<dbReference type="Pfam" id="PF22451">
    <property type="entry name" value="NirdL-like_HTH"/>
    <property type="match status" value="2"/>
</dbReference>
<gene>
    <name evidence="8" type="ORF">SAE02_59060</name>
</gene>
<dbReference type="InterPro" id="IPR036388">
    <property type="entry name" value="WH-like_DNA-bd_sf"/>
</dbReference>
<comment type="pathway">
    <text evidence="2">Porphyrin-containing compound metabolism.</text>
</comment>
<dbReference type="AlphaFoldDB" id="A0A512DZ36"/>
<evidence type="ECO:0000313" key="8">
    <source>
        <dbReference type="EMBL" id="GEO41758.1"/>
    </source>
</evidence>
<dbReference type="InterPro" id="IPR053953">
    <property type="entry name" value="NirdL-like_HTH"/>
</dbReference>
<protein>
    <recommendedName>
        <fullName evidence="4">siroheme decarboxylase</fullName>
        <ecNumber evidence="4">4.1.1.111</ecNumber>
    </recommendedName>
</protein>
<comment type="caution">
    <text evidence="8">The sequence shown here is derived from an EMBL/GenBank/DDBJ whole genome shotgun (WGS) entry which is preliminary data.</text>
</comment>
<evidence type="ECO:0000256" key="5">
    <source>
        <dbReference type="ARBA" id="ARBA00048470"/>
    </source>
</evidence>
<reference evidence="8 9" key="1">
    <citation type="submission" date="2019-07" db="EMBL/GenBank/DDBJ databases">
        <title>Whole genome shotgun sequence of Skermanella aerolata NBRC 106429.</title>
        <authorList>
            <person name="Hosoyama A."/>
            <person name="Uohara A."/>
            <person name="Ohji S."/>
            <person name="Ichikawa N."/>
        </authorList>
    </citation>
    <scope>NUCLEOTIDE SEQUENCE [LARGE SCALE GENOMIC DNA]</scope>
    <source>
        <strain evidence="8 9">NBRC 106429</strain>
    </source>
</reference>
<feature type="domain" description="Siroheme decarboxylase AsnC-like ligand binding" evidence="6">
    <location>
        <begin position="74"/>
        <end position="142"/>
    </location>
</feature>
<comment type="catalytic activity">
    <reaction evidence="5">
        <text>siroheme + 2 H(+) = 12,18-didecarboxysiroheme + 2 CO2</text>
        <dbReference type="Rhea" id="RHEA:19093"/>
        <dbReference type="ChEBI" id="CHEBI:15378"/>
        <dbReference type="ChEBI" id="CHEBI:16526"/>
        <dbReference type="ChEBI" id="CHEBI:60052"/>
        <dbReference type="ChEBI" id="CHEBI:140497"/>
        <dbReference type="EC" id="4.1.1.111"/>
    </reaction>
</comment>
<evidence type="ECO:0000256" key="1">
    <source>
        <dbReference type="ARBA" id="ARBA00023239"/>
    </source>
</evidence>
<dbReference type="OrthoDB" id="9806536at2"/>
<dbReference type="PANTHER" id="PTHR43413">
    <property type="entry name" value="TRANSCRIPTIONAL REGULATOR, ASNC FAMILY"/>
    <property type="match status" value="1"/>
</dbReference>
<evidence type="ECO:0000259" key="6">
    <source>
        <dbReference type="Pfam" id="PF17805"/>
    </source>
</evidence>
<dbReference type="PANTHER" id="PTHR43413:SF1">
    <property type="entry name" value="SIROHEME DECARBOXYLASE NIRL SUBUNIT"/>
    <property type="match status" value="1"/>
</dbReference>
<evidence type="ECO:0000313" key="9">
    <source>
        <dbReference type="Proteomes" id="UP000321523"/>
    </source>
</evidence>
<proteinExistence type="inferred from homology"/>
<feature type="domain" description="Siroheme decarboxylase AsnC-like ligand binding" evidence="6">
    <location>
        <begin position="241"/>
        <end position="328"/>
    </location>
</feature>
<dbReference type="Gene3D" id="1.10.10.10">
    <property type="entry name" value="Winged helix-like DNA-binding domain superfamily/Winged helix DNA-binding domain"/>
    <property type="match status" value="1"/>
</dbReference>
<feature type="domain" description="Siroheme decarboxylase NirL-like HTH" evidence="7">
    <location>
        <begin position="15"/>
        <end position="60"/>
    </location>
</feature>
<feature type="domain" description="Siroheme decarboxylase NirL-like HTH" evidence="7">
    <location>
        <begin position="184"/>
        <end position="229"/>
    </location>
</feature>
<name>A0A512DZ36_9PROT</name>
<dbReference type="Pfam" id="PF17805">
    <property type="entry name" value="AsnC_trans_reg2"/>
    <property type="match status" value="2"/>
</dbReference>
<keyword evidence="1" id="KW-0456">Lyase</keyword>
<evidence type="ECO:0000256" key="2">
    <source>
        <dbReference type="ARBA" id="ARBA00023444"/>
    </source>
</evidence>
<dbReference type="InterPro" id="IPR050684">
    <property type="entry name" value="HTH-Siroheme_Decarb"/>
</dbReference>
<dbReference type="RefSeq" id="WP_044435180.1">
    <property type="nucleotide sequence ID" value="NZ_BJYZ01000031.1"/>
</dbReference>
<evidence type="ECO:0000259" key="7">
    <source>
        <dbReference type="Pfam" id="PF22451"/>
    </source>
</evidence>
<sequence length="341" mass="38419">MELKNICDVPLRPIERQLLNAFQRDLPLVPRPYQAMADASGCSESEVLEALNRLHETGVLSRVGFIVRPNTAGASTLAAMAIPENELEAVAARVSARPEVNHNYEREHRLNLWFVVAAENAKTRQTTLREIERETGYAVLDLPLEAAYHIDLGFPLASDEELFQDRCKTPDPKARLTIRVTGQDRHVLSAVQDGLSLTLCPFAEPAARLGVTESELLRELRWLVTCGVIKRCGLIVRHHELGYRSNAMVVWNVPDHSVDQVGARLATLPFVTLCYRRPRRLPDWPFNLFCMIHGRDRNTVLEQVGAIRALPGLADIQHAVLFSRRRFKQRGATLCRTREAA</sequence>
<dbReference type="InterPro" id="IPR040523">
    <property type="entry name" value="AsnC_trans_reg2"/>
</dbReference>
<keyword evidence="9" id="KW-1185">Reference proteome</keyword>
<dbReference type="GO" id="GO:0016829">
    <property type="term" value="F:lyase activity"/>
    <property type="evidence" value="ECO:0007669"/>
    <property type="project" value="UniProtKB-KW"/>
</dbReference>
<dbReference type="Gene3D" id="3.30.70.3460">
    <property type="match status" value="2"/>
</dbReference>
<evidence type="ECO:0000256" key="4">
    <source>
        <dbReference type="ARBA" id="ARBA00023471"/>
    </source>
</evidence>
<organism evidence="8 9">
    <name type="scientific">Skermanella aerolata</name>
    <dbReference type="NCBI Taxonomy" id="393310"/>
    <lineage>
        <taxon>Bacteria</taxon>
        <taxon>Pseudomonadati</taxon>
        <taxon>Pseudomonadota</taxon>
        <taxon>Alphaproteobacteria</taxon>
        <taxon>Rhodospirillales</taxon>
        <taxon>Azospirillaceae</taxon>
        <taxon>Skermanella</taxon>
    </lineage>
</organism>
<comment type="similarity">
    <text evidence="3">Belongs to the Ahb/Nir family.</text>
</comment>
<evidence type="ECO:0000256" key="3">
    <source>
        <dbReference type="ARBA" id="ARBA00023457"/>
    </source>
</evidence>